<sequence>MEQQQQQHEQVVVAIDAGKSSTTSSNYNLSARQSSPRWSPTSEQKRILKELYYNYGVRSPSAEQIQRISAKLRQYGKIEGKNVFYWFQNHKARARQKKRSTSTTTTHHHQDHNHNNMNIISQPNTCSSIYYNNKNNNIIDYTVNSHLPSSSVPNYGYGSVAMEKSFRECSIGSGSTWIGFDPYASCFVDDQQKITAAADKTLEMEEEEQEEIETLALFPMHGDIIVKQQQQARPSSSDYNNLFNNPGDDDDHVAATSRASNLELTLNSYNIN</sequence>
<evidence type="ECO:0000256" key="3">
    <source>
        <dbReference type="ARBA" id="ARBA00023015"/>
    </source>
</evidence>
<dbReference type="Proteomes" id="UP001632038">
    <property type="component" value="Unassembled WGS sequence"/>
</dbReference>
<dbReference type="SMART" id="SM00389">
    <property type="entry name" value="HOX"/>
    <property type="match status" value="1"/>
</dbReference>
<keyword evidence="14" id="KW-1185">Reference proteome</keyword>
<keyword evidence="4 9" id="KW-0238">DNA-binding</keyword>
<feature type="region of interest" description="Disordered" evidence="11">
    <location>
        <begin position="95"/>
        <end position="118"/>
    </location>
</feature>
<accession>A0ABD3B998</accession>
<dbReference type="PANTHER" id="PTHR45940:SF2">
    <property type="entry name" value="WUSCHEL-RELATED HOMEOBOX 1"/>
    <property type="match status" value="1"/>
</dbReference>
<feature type="region of interest" description="Disordered" evidence="11">
    <location>
        <begin position="1"/>
        <end position="43"/>
    </location>
</feature>
<dbReference type="CDD" id="cd00086">
    <property type="entry name" value="homeodomain"/>
    <property type="match status" value="1"/>
</dbReference>
<keyword evidence="5 9" id="KW-0371">Homeobox</keyword>
<feature type="DNA-binding region" description="Homeobox" evidence="9">
    <location>
        <begin position="33"/>
        <end position="98"/>
    </location>
</feature>
<dbReference type="Gene3D" id="1.10.10.60">
    <property type="entry name" value="Homeodomain-like"/>
    <property type="match status" value="1"/>
</dbReference>
<keyword evidence="2" id="KW-0217">Developmental protein</keyword>
<comment type="subcellular location">
    <subcellularLocation>
        <location evidence="1 9 10">Nucleus</location>
    </subcellularLocation>
</comment>
<dbReference type="GO" id="GO:0099402">
    <property type="term" value="P:plant organ development"/>
    <property type="evidence" value="ECO:0007669"/>
    <property type="project" value="UniProtKB-ARBA"/>
</dbReference>
<dbReference type="InterPro" id="IPR009057">
    <property type="entry name" value="Homeodomain-like_sf"/>
</dbReference>
<feature type="compositionally biased region" description="Basic residues" evidence="11">
    <location>
        <begin position="95"/>
        <end position="111"/>
    </location>
</feature>
<evidence type="ECO:0000313" key="13">
    <source>
        <dbReference type="EMBL" id="KAL3613487.1"/>
    </source>
</evidence>
<evidence type="ECO:0000256" key="1">
    <source>
        <dbReference type="ARBA" id="ARBA00004123"/>
    </source>
</evidence>
<keyword evidence="6" id="KW-0804">Transcription</keyword>
<dbReference type="Pfam" id="PF00046">
    <property type="entry name" value="Homeodomain"/>
    <property type="match status" value="1"/>
</dbReference>
<feature type="domain" description="Homeobox" evidence="12">
    <location>
        <begin position="31"/>
        <end position="97"/>
    </location>
</feature>
<evidence type="ECO:0000256" key="8">
    <source>
        <dbReference type="ARBA" id="ARBA00024040"/>
    </source>
</evidence>
<dbReference type="GO" id="GO:0005634">
    <property type="term" value="C:nucleus"/>
    <property type="evidence" value="ECO:0007669"/>
    <property type="project" value="UniProtKB-SubCell"/>
</dbReference>
<evidence type="ECO:0000256" key="6">
    <source>
        <dbReference type="ARBA" id="ARBA00023163"/>
    </source>
</evidence>
<evidence type="ECO:0000313" key="14">
    <source>
        <dbReference type="Proteomes" id="UP001632038"/>
    </source>
</evidence>
<name>A0ABD3B998_9LAMI</name>
<dbReference type="GO" id="GO:0003677">
    <property type="term" value="F:DNA binding"/>
    <property type="evidence" value="ECO:0007669"/>
    <property type="project" value="UniProtKB-UniRule"/>
</dbReference>
<dbReference type="InterPro" id="IPR044555">
    <property type="entry name" value="WUSCHEL-like"/>
</dbReference>
<gene>
    <name evidence="13" type="ORF">CASFOL_042750</name>
</gene>
<evidence type="ECO:0000256" key="2">
    <source>
        <dbReference type="ARBA" id="ARBA00022473"/>
    </source>
</evidence>
<keyword evidence="3" id="KW-0805">Transcription regulation</keyword>
<dbReference type="SUPFAM" id="SSF46689">
    <property type="entry name" value="Homeodomain-like"/>
    <property type="match status" value="1"/>
</dbReference>
<reference evidence="14" key="1">
    <citation type="journal article" date="2024" name="IScience">
        <title>Strigolactones Initiate the Formation of Haustorium-like Structures in Castilleja.</title>
        <authorList>
            <person name="Buerger M."/>
            <person name="Peterson D."/>
            <person name="Chory J."/>
        </authorList>
    </citation>
    <scope>NUCLEOTIDE SEQUENCE [LARGE SCALE GENOMIC DNA]</scope>
</reference>
<comment type="caution">
    <text evidence="13">The sequence shown here is derived from an EMBL/GenBank/DDBJ whole genome shotgun (WGS) entry which is preliminary data.</text>
</comment>
<dbReference type="AlphaFoldDB" id="A0ABD3B998"/>
<evidence type="ECO:0000256" key="10">
    <source>
        <dbReference type="RuleBase" id="RU000682"/>
    </source>
</evidence>
<dbReference type="PROSITE" id="PS50071">
    <property type="entry name" value="HOMEOBOX_2"/>
    <property type="match status" value="1"/>
</dbReference>
<dbReference type="EMBL" id="JAVIJP010000129">
    <property type="protein sequence ID" value="KAL3613487.1"/>
    <property type="molecule type" value="Genomic_DNA"/>
</dbReference>
<evidence type="ECO:0000256" key="11">
    <source>
        <dbReference type="SAM" id="MobiDB-lite"/>
    </source>
</evidence>
<organism evidence="13 14">
    <name type="scientific">Castilleja foliolosa</name>
    <dbReference type="NCBI Taxonomy" id="1961234"/>
    <lineage>
        <taxon>Eukaryota</taxon>
        <taxon>Viridiplantae</taxon>
        <taxon>Streptophyta</taxon>
        <taxon>Embryophyta</taxon>
        <taxon>Tracheophyta</taxon>
        <taxon>Spermatophyta</taxon>
        <taxon>Magnoliopsida</taxon>
        <taxon>eudicotyledons</taxon>
        <taxon>Gunneridae</taxon>
        <taxon>Pentapetalae</taxon>
        <taxon>asterids</taxon>
        <taxon>lamiids</taxon>
        <taxon>Lamiales</taxon>
        <taxon>Orobanchaceae</taxon>
        <taxon>Pedicularideae</taxon>
        <taxon>Castillejinae</taxon>
        <taxon>Castilleja</taxon>
    </lineage>
</organism>
<dbReference type="InterPro" id="IPR001356">
    <property type="entry name" value="HD"/>
</dbReference>
<feature type="compositionally biased region" description="Polar residues" evidence="11">
    <location>
        <begin position="19"/>
        <end position="42"/>
    </location>
</feature>
<evidence type="ECO:0000256" key="4">
    <source>
        <dbReference type="ARBA" id="ARBA00023125"/>
    </source>
</evidence>
<evidence type="ECO:0000256" key="7">
    <source>
        <dbReference type="ARBA" id="ARBA00023242"/>
    </source>
</evidence>
<evidence type="ECO:0000256" key="9">
    <source>
        <dbReference type="PROSITE-ProRule" id="PRU00108"/>
    </source>
</evidence>
<evidence type="ECO:0000256" key="5">
    <source>
        <dbReference type="ARBA" id="ARBA00023155"/>
    </source>
</evidence>
<comment type="similarity">
    <text evidence="8">Belongs to the WUS homeobox family.</text>
</comment>
<protein>
    <recommendedName>
        <fullName evidence="12">Homeobox domain-containing protein</fullName>
    </recommendedName>
</protein>
<evidence type="ECO:0000259" key="12">
    <source>
        <dbReference type="PROSITE" id="PS50071"/>
    </source>
</evidence>
<proteinExistence type="inferred from homology"/>
<keyword evidence="7 9" id="KW-0539">Nucleus</keyword>
<feature type="compositionally biased region" description="Low complexity" evidence="11">
    <location>
        <begin position="1"/>
        <end position="13"/>
    </location>
</feature>
<dbReference type="PANTHER" id="PTHR45940">
    <property type="entry name" value="WUSCHEL-RELATED HOMEOBOX 1-RELATED"/>
    <property type="match status" value="1"/>
</dbReference>